<dbReference type="FunFam" id="3.40.50.1380:FF:000001">
    <property type="entry name" value="Bifunctional purine biosynthesis protein PurH"/>
    <property type="match status" value="1"/>
</dbReference>
<proteinExistence type="inferred from homology"/>
<dbReference type="RefSeq" id="WP_036082776.1">
    <property type="nucleotide sequence ID" value="NZ_JBPKCJ010000005.1"/>
</dbReference>
<evidence type="ECO:0000256" key="8">
    <source>
        <dbReference type="ARBA" id="ARBA00050488"/>
    </source>
</evidence>
<comment type="catalytic activity">
    <reaction evidence="8 10">
        <text>(6R)-10-formyltetrahydrofolate + 5-amino-1-(5-phospho-beta-D-ribosyl)imidazole-4-carboxamide = 5-formamido-1-(5-phospho-D-ribosyl)imidazole-4-carboxamide + (6S)-5,6,7,8-tetrahydrofolate</text>
        <dbReference type="Rhea" id="RHEA:22192"/>
        <dbReference type="ChEBI" id="CHEBI:57453"/>
        <dbReference type="ChEBI" id="CHEBI:58467"/>
        <dbReference type="ChEBI" id="CHEBI:58475"/>
        <dbReference type="ChEBI" id="CHEBI:195366"/>
        <dbReference type="EC" id="2.1.2.3"/>
    </reaction>
</comment>
<dbReference type="GO" id="GO:0006189">
    <property type="term" value="P:'de novo' IMP biosynthetic process"/>
    <property type="evidence" value="ECO:0007669"/>
    <property type="project" value="UniProtKB-UniRule"/>
</dbReference>
<dbReference type="PATRIC" id="fig|178606.4.peg.1708"/>
<keyword evidence="5 10" id="KW-0658">Purine biosynthesis</keyword>
<dbReference type="GO" id="GO:0005829">
    <property type="term" value="C:cytosol"/>
    <property type="evidence" value="ECO:0007669"/>
    <property type="project" value="TreeGrafter"/>
</dbReference>
<feature type="domain" description="MGS-like" evidence="11">
    <location>
        <begin position="1"/>
        <end position="148"/>
    </location>
</feature>
<dbReference type="PROSITE" id="PS51855">
    <property type="entry name" value="MGS"/>
    <property type="match status" value="1"/>
</dbReference>
<dbReference type="InterPro" id="IPR024051">
    <property type="entry name" value="AICAR_Tfase_dup_dom_sf"/>
</dbReference>
<dbReference type="FunFam" id="3.40.140.20:FF:000001">
    <property type="entry name" value="Bifunctional purine biosynthesis protein PurH"/>
    <property type="match status" value="1"/>
</dbReference>
<evidence type="ECO:0000313" key="12">
    <source>
        <dbReference type="EMBL" id="KGA93497.1"/>
    </source>
</evidence>
<comment type="similarity">
    <text evidence="3 10">Belongs to the PurH family.</text>
</comment>
<dbReference type="GO" id="GO:0004643">
    <property type="term" value="F:phosphoribosylaminoimidazolecarboxamide formyltransferase activity"/>
    <property type="evidence" value="ECO:0007669"/>
    <property type="project" value="UniProtKB-UniRule"/>
</dbReference>
<reference evidence="12 13" key="1">
    <citation type="submission" date="2014-06" db="EMBL/GenBank/DDBJ databases">
        <title>Draft genome sequence of iron oxidizing acidophile Leptospirillum ferriphilum DSM14647.</title>
        <authorList>
            <person name="Cardenas J.P."/>
            <person name="Lazcano M."/>
            <person name="Ossandon F.J."/>
            <person name="Corbett M."/>
            <person name="Holmes D.S."/>
            <person name="Watkin E."/>
        </authorList>
    </citation>
    <scope>NUCLEOTIDE SEQUENCE [LARGE SCALE GENOMIC DNA]</scope>
    <source>
        <strain evidence="12 13">DSM 14647</strain>
    </source>
</reference>
<dbReference type="NCBIfam" id="TIGR00355">
    <property type="entry name" value="purH"/>
    <property type="match status" value="1"/>
</dbReference>
<keyword evidence="4 10" id="KW-0808">Transferase</keyword>
<dbReference type="Proteomes" id="UP000029452">
    <property type="component" value="Unassembled WGS sequence"/>
</dbReference>
<dbReference type="SMART" id="SM00851">
    <property type="entry name" value="MGS"/>
    <property type="match status" value="1"/>
</dbReference>
<dbReference type="SMART" id="SM00798">
    <property type="entry name" value="AICARFT_IMPCHas"/>
    <property type="match status" value="1"/>
</dbReference>
<evidence type="ECO:0000256" key="4">
    <source>
        <dbReference type="ARBA" id="ARBA00022679"/>
    </source>
</evidence>
<name>A0A094WCX9_9BACT</name>
<evidence type="ECO:0000313" key="13">
    <source>
        <dbReference type="Proteomes" id="UP000029452"/>
    </source>
</evidence>
<dbReference type="InterPro" id="IPR002695">
    <property type="entry name" value="PurH-like"/>
</dbReference>
<dbReference type="Gene3D" id="3.40.50.1380">
    <property type="entry name" value="Methylglyoxal synthase-like domain"/>
    <property type="match status" value="1"/>
</dbReference>
<dbReference type="Pfam" id="PF02142">
    <property type="entry name" value="MGS"/>
    <property type="match status" value="1"/>
</dbReference>
<dbReference type="CDD" id="cd01421">
    <property type="entry name" value="IMPCH"/>
    <property type="match status" value="1"/>
</dbReference>
<dbReference type="FunFam" id="3.40.140.20:FF:000002">
    <property type="entry name" value="Bifunctional purine biosynthesis protein PurH"/>
    <property type="match status" value="1"/>
</dbReference>
<keyword evidence="7 10" id="KW-0511">Multifunctional enzyme</keyword>
<evidence type="ECO:0000256" key="2">
    <source>
        <dbReference type="ARBA" id="ARBA00004954"/>
    </source>
</evidence>
<evidence type="ECO:0000256" key="5">
    <source>
        <dbReference type="ARBA" id="ARBA00022755"/>
    </source>
</evidence>
<evidence type="ECO:0000256" key="10">
    <source>
        <dbReference type="HAMAP-Rule" id="MF_00139"/>
    </source>
</evidence>
<dbReference type="EC" id="2.1.2.3" evidence="10"/>
<dbReference type="Pfam" id="PF01808">
    <property type="entry name" value="AICARFT_IMPCHas"/>
    <property type="match status" value="1"/>
</dbReference>
<dbReference type="PANTHER" id="PTHR11692">
    <property type="entry name" value="BIFUNCTIONAL PURINE BIOSYNTHESIS PROTEIN PURH"/>
    <property type="match status" value="1"/>
</dbReference>
<gene>
    <name evidence="10" type="primary">purH</name>
    <name evidence="12" type="ORF">LptCag_0110</name>
</gene>
<dbReference type="PIRSF" id="PIRSF000414">
    <property type="entry name" value="AICARFT_IMPCHas"/>
    <property type="match status" value="1"/>
</dbReference>
<accession>A0A094WCX9</accession>
<dbReference type="SUPFAM" id="SSF52335">
    <property type="entry name" value="Methylglyoxal synthase-like"/>
    <property type="match status" value="1"/>
</dbReference>
<dbReference type="GO" id="GO:0003937">
    <property type="term" value="F:IMP cyclohydrolase activity"/>
    <property type="evidence" value="ECO:0007669"/>
    <property type="project" value="UniProtKB-UniRule"/>
</dbReference>
<dbReference type="HAMAP" id="MF_00139">
    <property type="entry name" value="PurH"/>
    <property type="match status" value="1"/>
</dbReference>
<dbReference type="PANTHER" id="PTHR11692:SF0">
    <property type="entry name" value="BIFUNCTIONAL PURINE BIOSYNTHESIS PROTEIN ATIC"/>
    <property type="match status" value="1"/>
</dbReference>
<evidence type="ECO:0000256" key="3">
    <source>
        <dbReference type="ARBA" id="ARBA00007667"/>
    </source>
</evidence>
<protein>
    <recommendedName>
        <fullName evidence="10">Bifunctional purine biosynthesis protein PurH</fullName>
    </recommendedName>
    <domain>
        <recommendedName>
            <fullName evidence="10">Phosphoribosylaminoimidazolecarboxamide formyltransferase</fullName>
            <ecNumber evidence="10">2.1.2.3</ecNumber>
        </recommendedName>
        <alternativeName>
            <fullName evidence="10">AICAR transformylase</fullName>
        </alternativeName>
    </domain>
    <domain>
        <recommendedName>
            <fullName evidence="10">IMP cyclohydrolase</fullName>
            <ecNumber evidence="10">3.5.4.10</ecNumber>
        </recommendedName>
        <alternativeName>
            <fullName evidence="10">ATIC</fullName>
        </alternativeName>
        <alternativeName>
            <fullName evidence="10">IMP synthase</fullName>
        </alternativeName>
        <alternativeName>
            <fullName evidence="10">Inosinicase</fullName>
        </alternativeName>
    </domain>
</protein>
<dbReference type="OrthoDB" id="9802065at2"/>
<dbReference type="SUPFAM" id="SSF53927">
    <property type="entry name" value="Cytidine deaminase-like"/>
    <property type="match status" value="1"/>
</dbReference>
<dbReference type="InterPro" id="IPR036914">
    <property type="entry name" value="MGS-like_dom_sf"/>
</dbReference>
<dbReference type="UniPathway" id="UPA00074">
    <property type="reaction ID" value="UER00133"/>
</dbReference>
<evidence type="ECO:0000256" key="7">
    <source>
        <dbReference type="ARBA" id="ARBA00023268"/>
    </source>
</evidence>
<comment type="pathway">
    <text evidence="2 10">Purine metabolism; IMP biosynthesis via de novo pathway; 5-formamido-1-(5-phospho-D-ribosyl)imidazole-4-carboxamide from 5-amino-1-(5-phospho-D-ribosyl)imidazole-4-carboxamide (10-formyl THF route): step 1/1.</text>
</comment>
<dbReference type="AlphaFoldDB" id="A0A094WCX9"/>
<dbReference type="EC" id="3.5.4.10" evidence="10"/>
<dbReference type="Gene3D" id="3.40.140.20">
    <property type="match status" value="2"/>
</dbReference>
<evidence type="ECO:0000256" key="6">
    <source>
        <dbReference type="ARBA" id="ARBA00022801"/>
    </source>
</evidence>
<comment type="catalytic activity">
    <reaction evidence="9 10">
        <text>IMP + H2O = 5-formamido-1-(5-phospho-D-ribosyl)imidazole-4-carboxamide</text>
        <dbReference type="Rhea" id="RHEA:18445"/>
        <dbReference type="ChEBI" id="CHEBI:15377"/>
        <dbReference type="ChEBI" id="CHEBI:58053"/>
        <dbReference type="ChEBI" id="CHEBI:58467"/>
        <dbReference type="EC" id="3.5.4.10"/>
    </reaction>
</comment>
<dbReference type="InterPro" id="IPR011607">
    <property type="entry name" value="MGS-like_dom"/>
</dbReference>
<organism evidence="12 13">
    <name type="scientific">Leptospirillum ferriphilum</name>
    <dbReference type="NCBI Taxonomy" id="178606"/>
    <lineage>
        <taxon>Bacteria</taxon>
        <taxon>Pseudomonadati</taxon>
        <taxon>Nitrospirota</taxon>
        <taxon>Nitrospiria</taxon>
        <taxon>Nitrospirales</taxon>
        <taxon>Nitrospiraceae</taxon>
        <taxon>Leptospirillum</taxon>
    </lineage>
</organism>
<keyword evidence="6 10" id="KW-0378">Hydrolase</keyword>
<comment type="domain">
    <text evidence="10">The IMP cyclohydrolase activity resides in the N-terminal region.</text>
</comment>
<evidence type="ECO:0000256" key="1">
    <source>
        <dbReference type="ARBA" id="ARBA00004844"/>
    </source>
</evidence>
<dbReference type="InterPro" id="IPR016193">
    <property type="entry name" value="Cytidine_deaminase-like"/>
</dbReference>
<dbReference type="EMBL" id="JPGK01000006">
    <property type="protein sequence ID" value="KGA93497.1"/>
    <property type="molecule type" value="Genomic_DNA"/>
</dbReference>
<evidence type="ECO:0000259" key="11">
    <source>
        <dbReference type="PROSITE" id="PS51855"/>
    </source>
</evidence>
<sequence length="522" mass="56462">MGSSSRRALVSVSDKTGLASLGKRLASLGFEILSTGGTARFLRDNGVMVTDVSDVTGFPEIMDGRVKTLHPKIHGALLGRRQNLSHRQAMETHGIHPIDFVFVNLYPFSETVQKPGVTVEEAIEQIDIGGPSMIRSSAKNHESVTVVTDPGDYDRVLSLLEAGQEISPALRRELAVKAFRSTSEYDRLIVTYFEGLAGSGEGEKEESFPERLTLDLSRKQTLRYGENPHQKAALYRYSGEQEGGVAGARQLWGKEMSYNNYLDTDAAWKLVNEFSEPAVVIVKHNNPCGVSLGTSVLDAYQKARDTDPVSSFGGVVAVNRPVDQAGAQEMARIFLEVVVAPGFTPEAKEILTRKKDIRLLEIPVQSGLGEKPEVRTIAGGVLVQSPDTTVAPEISGLRIVGEIQPTPGQLRDALFSFAVGKHVKSNAIILAKDGMTIGIGAGQMSRVDSVRLSGMKATRPTAGSVLASDAFFPFRDGIDEAAKLGVAGIIQPGGSIRDEEVLTAAREHKMFMILTGVRHFRH</sequence>
<dbReference type="NCBIfam" id="NF002049">
    <property type="entry name" value="PRK00881.1"/>
    <property type="match status" value="1"/>
</dbReference>
<comment type="caution">
    <text evidence="12">The sequence shown here is derived from an EMBL/GenBank/DDBJ whole genome shotgun (WGS) entry which is preliminary data.</text>
</comment>
<evidence type="ECO:0000256" key="9">
    <source>
        <dbReference type="ARBA" id="ARBA00050687"/>
    </source>
</evidence>
<comment type="pathway">
    <text evidence="1 10">Purine metabolism; IMP biosynthesis via de novo pathway; IMP from 5-formamido-1-(5-phospho-D-ribosyl)imidazole-4-carboxamide: step 1/1.</text>
</comment>